<dbReference type="PANTHER" id="PTHR22937">
    <property type="entry name" value="E3 UBIQUITIN-PROTEIN LIGASE RNF165"/>
    <property type="match status" value="1"/>
</dbReference>
<dbReference type="Proteomes" id="UP000734854">
    <property type="component" value="Unassembled WGS sequence"/>
</dbReference>
<evidence type="ECO:0000313" key="10">
    <source>
        <dbReference type="EMBL" id="KAG6478211.1"/>
    </source>
</evidence>
<evidence type="ECO:0000256" key="2">
    <source>
        <dbReference type="ARBA" id="ARBA00012483"/>
    </source>
</evidence>
<comment type="caution">
    <text evidence="10">The sequence shown here is derived from an EMBL/GenBank/DDBJ whole genome shotgun (WGS) entry which is preliminary data.</text>
</comment>
<keyword evidence="6" id="KW-0833">Ubl conjugation pathway</keyword>
<gene>
    <name evidence="10" type="ORF">ZIOFF_061645</name>
</gene>
<dbReference type="SMART" id="SM00184">
    <property type="entry name" value="RING"/>
    <property type="match status" value="1"/>
</dbReference>
<name>A0A8J5K9Z1_ZINOF</name>
<evidence type="ECO:0000256" key="8">
    <source>
        <dbReference type="PROSITE-ProRule" id="PRU00175"/>
    </source>
</evidence>
<dbReference type="GO" id="GO:0008270">
    <property type="term" value="F:zinc ion binding"/>
    <property type="evidence" value="ECO:0007669"/>
    <property type="project" value="UniProtKB-KW"/>
</dbReference>
<evidence type="ECO:0000256" key="3">
    <source>
        <dbReference type="ARBA" id="ARBA00022679"/>
    </source>
</evidence>
<evidence type="ECO:0000313" key="11">
    <source>
        <dbReference type="Proteomes" id="UP000734854"/>
    </source>
</evidence>
<dbReference type="AlphaFoldDB" id="A0A8J5K9Z1"/>
<sequence length="490" mass="54243">MEHNEVWNHPQNHPRLASVIVNAAASSTTSDIAARVNRHSSFSLTAEVPTCFVSNPRASDSSYVNMSNGGSTSFPPTQVQHWHPPYVQPITGNRCSSHHPAHLDYRMVAQKRKRETIPRAAGANVVGYPQVGTSTIQPSYLVGIETYLPPRSESWPLNTMGLPACYKNDSSLPGEGSQRNVRSRNSGEFHLQSNPTWFSRDRLYTTYTPRNTSSVRMIQQWSHFSSPIISQGHLTTADASFINPRLNLNQLTASGNVENMRTATNSAYHPLLNQNRNQRPPQFPCIPRVVSAHSASGYNPTYIPSSSRAVRVPAGVEAAASSRYSRPSPNLGWTRPVGNQSAGLGGRSHSIILGHNASNRWASESDDLMFGRMTFSSSTDLHDEHRDLRMDIEDMSYEELLALAERIGNVSTGLSNEAVKSCIATRVYHSSQQMEDDEEKKCAICLEEYKGKDNLGSLECGHDFHVCCISEWLRMKNACPICREPASSNT</sequence>
<dbReference type="EMBL" id="JACMSC010000017">
    <property type="protein sequence ID" value="KAG6478211.1"/>
    <property type="molecule type" value="Genomic_DNA"/>
</dbReference>
<reference evidence="10 11" key="1">
    <citation type="submission" date="2020-08" db="EMBL/GenBank/DDBJ databases">
        <title>Plant Genome Project.</title>
        <authorList>
            <person name="Zhang R.-G."/>
        </authorList>
    </citation>
    <scope>NUCLEOTIDE SEQUENCE [LARGE SCALE GENOMIC DNA]</scope>
    <source>
        <tissue evidence="10">Rhizome</tissue>
    </source>
</reference>
<evidence type="ECO:0000256" key="1">
    <source>
        <dbReference type="ARBA" id="ARBA00000900"/>
    </source>
</evidence>
<organism evidence="10 11">
    <name type="scientific">Zingiber officinale</name>
    <name type="common">Ginger</name>
    <name type="synonym">Amomum zingiber</name>
    <dbReference type="NCBI Taxonomy" id="94328"/>
    <lineage>
        <taxon>Eukaryota</taxon>
        <taxon>Viridiplantae</taxon>
        <taxon>Streptophyta</taxon>
        <taxon>Embryophyta</taxon>
        <taxon>Tracheophyta</taxon>
        <taxon>Spermatophyta</taxon>
        <taxon>Magnoliopsida</taxon>
        <taxon>Liliopsida</taxon>
        <taxon>Zingiberales</taxon>
        <taxon>Zingiberaceae</taxon>
        <taxon>Zingiber</taxon>
    </lineage>
</organism>
<keyword evidence="3" id="KW-0808">Transferase</keyword>
<evidence type="ECO:0000256" key="5">
    <source>
        <dbReference type="ARBA" id="ARBA00022771"/>
    </source>
</evidence>
<comment type="catalytic activity">
    <reaction evidence="1">
        <text>S-ubiquitinyl-[E2 ubiquitin-conjugating enzyme]-L-cysteine + [acceptor protein]-L-lysine = [E2 ubiquitin-conjugating enzyme]-L-cysteine + N(6)-ubiquitinyl-[acceptor protein]-L-lysine.</text>
        <dbReference type="EC" id="2.3.2.27"/>
    </reaction>
</comment>
<dbReference type="PROSITE" id="PS50089">
    <property type="entry name" value="ZF_RING_2"/>
    <property type="match status" value="1"/>
</dbReference>
<accession>A0A8J5K9Z1</accession>
<feature type="domain" description="RING-type" evidence="9">
    <location>
        <begin position="442"/>
        <end position="483"/>
    </location>
</feature>
<evidence type="ECO:0000256" key="7">
    <source>
        <dbReference type="ARBA" id="ARBA00022833"/>
    </source>
</evidence>
<dbReference type="Pfam" id="PF13639">
    <property type="entry name" value="zf-RING_2"/>
    <property type="match status" value="1"/>
</dbReference>
<dbReference type="PANTHER" id="PTHR22937:SF65">
    <property type="entry name" value="E3 UBIQUITIN-PROTEIN LIGASE ARK2C"/>
    <property type="match status" value="1"/>
</dbReference>
<dbReference type="InterPro" id="IPR001841">
    <property type="entry name" value="Znf_RING"/>
</dbReference>
<dbReference type="CDD" id="cd16469">
    <property type="entry name" value="RING-H2_RNF24-like"/>
    <property type="match status" value="1"/>
</dbReference>
<keyword evidence="4" id="KW-0479">Metal-binding</keyword>
<protein>
    <recommendedName>
        <fullName evidence="2">RING-type E3 ubiquitin transferase</fullName>
        <ecNumber evidence="2">2.3.2.27</ecNumber>
    </recommendedName>
</protein>
<evidence type="ECO:0000256" key="4">
    <source>
        <dbReference type="ARBA" id="ARBA00022723"/>
    </source>
</evidence>
<keyword evidence="7" id="KW-0862">Zinc</keyword>
<evidence type="ECO:0000256" key="6">
    <source>
        <dbReference type="ARBA" id="ARBA00022786"/>
    </source>
</evidence>
<dbReference type="OrthoDB" id="8062037at2759"/>
<proteinExistence type="predicted"/>
<keyword evidence="11" id="KW-1185">Reference proteome</keyword>
<dbReference type="InterPro" id="IPR045191">
    <property type="entry name" value="MBR1/2-like"/>
</dbReference>
<keyword evidence="5 8" id="KW-0863">Zinc-finger</keyword>
<evidence type="ECO:0000259" key="9">
    <source>
        <dbReference type="PROSITE" id="PS50089"/>
    </source>
</evidence>
<dbReference type="EC" id="2.3.2.27" evidence="2"/>
<dbReference type="GO" id="GO:0061630">
    <property type="term" value="F:ubiquitin protein ligase activity"/>
    <property type="evidence" value="ECO:0007669"/>
    <property type="project" value="UniProtKB-EC"/>
</dbReference>